<evidence type="ECO:0000256" key="2">
    <source>
        <dbReference type="ARBA" id="ARBA00022840"/>
    </source>
</evidence>
<dbReference type="GO" id="GO:0005524">
    <property type="term" value="F:ATP binding"/>
    <property type="evidence" value="ECO:0007669"/>
    <property type="project" value="UniProtKB-KW"/>
</dbReference>
<dbReference type="EMBL" id="CP043329">
    <property type="protein sequence ID" value="QEK50375.1"/>
    <property type="molecule type" value="Genomic_DNA"/>
</dbReference>
<dbReference type="SMART" id="SM00534">
    <property type="entry name" value="MUTSac"/>
    <property type="match status" value="1"/>
</dbReference>
<protein>
    <submittedName>
        <fullName evidence="6">DNA mismatch repair protein MutS</fullName>
    </submittedName>
</protein>
<dbReference type="Gene3D" id="3.40.50.300">
    <property type="entry name" value="P-loop containing nucleotide triphosphate hydrolases"/>
    <property type="match status" value="1"/>
</dbReference>
<dbReference type="GO" id="GO:0140664">
    <property type="term" value="F:ATP-dependent DNA damage sensor activity"/>
    <property type="evidence" value="ECO:0007669"/>
    <property type="project" value="InterPro"/>
</dbReference>
<sequence length="607" mass="68971">MSSTDILQDYQSQISDFKAQNKALKKLINKYSFARLGLFLLAILLIKLFFNVGLTAVAFIAVFLLLGFLILVKIQQKKVDLLRFQETKLRLLENELAVLAGGINCYDDGTDFIDAQHPYTDDLDIFGPQSLYHYLNRCASHEATKTLAAWLKAPATLAAIKERHAAVQELKSVQKEGLAFRTRLFLLEPNLLTTLGLFIAKDLGALLQFLNQQRLKNVVRVLPFINLSALAVAIFLGGAWWSVLGLLLLGNGLFYSFFKNKIDVVHLQVEKAANALDAYAQNVKWIEDKYWENNLINNLLQDIKPEIPLSEKINSLRKLVVRLNYRLNMLVGSFLNLFFQWDLRTLLMLKDWHQQHQHSIVAGFELMAQVEALLSLSNLDYNHPEWVYPQLEQDFTFNARALGHPLIPAKERVNNHFSLATQATTDVITGSNMAGKSTFLRTVGVNMVLAFAGSKVCASSFKTSIFKLVSYMRIKDSLQNQTSTFKAEIDRLKMILDYTQQEKQAFVLIDEMLRGTNSKDKYLGTKVFIKKLIAQATPGFIATHDLQIADLEQEYPQQLRNFHFDIQLQGSEMYFDYQIKLGKCETFNASLLLKAIGLNIGDEHKLS</sequence>
<evidence type="ECO:0000313" key="6">
    <source>
        <dbReference type="EMBL" id="QEK50375.1"/>
    </source>
</evidence>
<reference evidence="6 7" key="1">
    <citation type="submission" date="2019-08" db="EMBL/GenBank/DDBJ databases">
        <title>Pedobacter sp. nov., isolated from Han river, South Korea.</title>
        <authorList>
            <person name="Lee D.-H."/>
            <person name="Kim Y.-S."/>
            <person name="Hwang E.-M."/>
            <person name="Le Tran T.C."/>
            <person name="Cha C.-J."/>
        </authorList>
    </citation>
    <scope>NUCLEOTIDE SEQUENCE [LARGE SCALE GENOMIC DNA]</scope>
    <source>
        <strain evidence="6 7">CJ43</strain>
    </source>
</reference>
<dbReference type="Proteomes" id="UP000323653">
    <property type="component" value="Chromosome"/>
</dbReference>
<keyword evidence="1" id="KW-0547">Nucleotide-binding</keyword>
<dbReference type="Pfam" id="PF00488">
    <property type="entry name" value="MutS_V"/>
    <property type="match status" value="1"/>
</dbReference>
<proteinExistence type="predicted"/>
<keyword evidence="3" id="KW-0238">DNA-binding</keyword>
<dbReference type="InterPro" id="IPR000432">
    <property type="entry name" value="DNA_mismatch_repair_MutS_C"/>
</dbReference>
<dbReference type="InterPro" id="IPR027417">
    <property type="entry name" value="P-loop_NTPase"/>
</dbReference>
<feature type="transmembrane region" description="Helical" evidence="4">
    <location>
        <begin position="230"/>
        <end position="258"/>
    </location>
</feature>
<keyword evidence="4" id="KW-0472">Membrane</keyword>
<dbReference type="InterPro" id="IPR045076">
    <property type="entry name" value="MutS"/>
</dbReference>
<dbReference type="SUPFAM" id="SSF48334">
    <property type="entry name" value="DNA repair protein MutS, domain III"/>
    <property type="match status" value="1"/>
</dbReference>
<feature type="domain" description="DNA mismatch repair proteins mutS family" evidence="5">
    <location>
        <begin position="423"/>
        <end position="600"/>
    </location>
</feature>
<dbReference type="KEGG" id="pej:FYC62_00835"/>
<organism evidence="6 7">
    <name type="scientific">Pedobacter aquae</name>
    <dbReference type="NCBI Taxonomy" id="2605747"/>
    <lineage>
        <taxon>Bacteria</taxon>
        <taxon>Pseudomonadati</taxon>
        <taxon>Bacteroidota</taxon>
        <taxon>Sphingobacteriia</taxon>
        <taxon>Sphingobacteriales</taxon>
        <taxon>Sphingobacteriaceae</taxon>
        <taxon>Pedobacter</taxon>
    </lineage>
</organism>
<dbReference type="AlphaFoldDB" id="A0A5C0VC90"/>
<dbReference type="GO" id="GO:0006298">
    <property type="term" value="P:mismatch repair"/>
    <property type="evidence" value="ECO:0007669"/>
    <property type="project" value="InterPro"/>
</dbReference>
<keyword evidence="4" id="KW-1133">Transmembrane helix</keyword>
<dbReference type="PANTHER" id="PTHR11361">
    <property type="entry name" value="DNA MISMATCH REPAIR PROTEIN MUTS FAMILY MEMBER"/>
    <property type="match status" value="1"/>
</dbReference>
<name>A0A5C0VC90_9SPHI</name>
<evidence type="ECO:0000256" key="3">
    <source>
        <dbReference type="ARBA" id="ARBA00023125"/>
    </source>
</evidence>
<gene>
    <name evidence="6" type="ORF">FYC62_00835</name>
</gene>
<dbReference type="InterPro" id="IPR036187">
    <property type="entry name" value="DNA_mismatch_repair_MutS_sf"/>
</dbReference>
<keyword evidence="4" id="KW-0812">Transmembrane</keyword>
<evidence type="ECO:0000256" key="4">
    <source>
        <dbReference type="SAM" id="Phobius"/>
    </source>
</evidence>
<evidence type="ECO:0000313" key="7">
    <source>
        <dbReference type="Proteomes" id="UP000323653"/>
    </source>
</evidence>
<keyword evidence="7" id="KW-1185">Reference proteome</keyword>
<dbReference type="PANTHER" id="PTHR11361:SF99">
    <property type="entry name" value="DNA MISMATCH REPAIR PROTEIN"/>
    <property type="match status" value="1"/>
</dbReference>
<feature type="transmembrane region" description="Helical" evidence="4">
    <location>
        <begin position="32"/>
        <end position="50"/>
    </location>
</feature>
<evidence type="ECO:0000256" key="1">
    <source>
        <dbReference type="ARBA" id="ARBA00022741"/>
    </source>
</evidence>
<evidence type="ECO:0000259" key="5">
    <source>
        <dbReference type="SMART" id="SM00534"/>
    </source>
</evidence>
<keyword evidence="2" id="KW-0067">ATP-binding</keyword>
<accession>A0A5C0VC90</accession>
<dbReference type="RefSeq" id="WP_149073577.1">
    <property type="nucleotide sequence ID" value="NZ_CP043329.1"/>
</dbReference>
<dbReference type="Gene3D" id="1.10.1420.10">
    <property type="match status" value="1"/>
</dbReference>
<dbReference type="GO" id="GO:0030983">
    <property type="term" value="F:mismatched DNA binding"/>
    <property type="evidence" value="ECO:0007669"/>
    <property type="project" value="InterPro"/>
</dbReference>
<feature type="transmembrane region" description="Helical" evidence="4">
    <location>
        <begin position="56"/>
        <end position="74"/>
    </location>
</feature>
<dbReference type="SUPFAM" id="SSF52540">
    <property type="entry name" value="P-loop containing nucleoside triphosphate hydrolases"/>
    <property type="match status" value="1"/>
</dbReference>
<dbReference type="GO" id="GO:0005829">
    <property type="term" value="C:cytosol"/>
    <property type="evidence" value="ECO:0007669"/>
    <property type="project" value="TreeGrafter"/>
</dbReference>